<keyword evidence="4" id="KW-1185">Reference proteome</keyword>
<feature type="compositionally biased region" description="Basic and acidic residues" evidence="1">
    <location>
        <begin position="249"/>
        <end position="260"/>
    </location>
</feature>
<comment type="caution">
    <text evidence="3">The sequence shown here is derived from an EMBL/GenBank/DDBJ whole genome shotgun (WGS) entry which is preliminary data.</text>
</comment>
<organism evidence="3 4">
    <name type="scientific">Pholiota conissans</name>
    <dbReference type="NCBI Taxonomy" id="109636"/>
    <lineage>
        <taxon>Eukaryota</taxon>
        <taxon>Fungi</taxon>
        <taxon>Dikarya</taxon>
        <taxon>Basidiomycota</taxon>
        <taxon>Agaricomycotina</taxon>
        <taxon>Agaricomycetes</taxon>
        <taxon>Agaricomycetidae</taxon>
        <taxon>Agaricales</taxon>
        <taxon>Agaricineae</taxon>
        <taxon>Strophariaceae</taxon>
        <taxon>Pholiota</taxon>
    </lineage>
</organism>
<feature type="region of interest" description="Disordered" evidence="1">
    <location>
        <begin position="249"/>
        <end position="273"/>
    </location>
</feature>
<evidence type="ECO:0000256" key="2">
    <source>
        <dbReference type="SAM" id="Phobius"/>
    </source>
</evidence>
<evidence type="ECO:0000313" key="3">
    <source>
        <dbReference type="EMBL" id="KAF9477905.1"/>
    </source>
</evidence>
<evidence type="ECO:0000256" key="1">
    <source>
        <dbReference type="SAM" id="MobiDB-lite"/>
    </source>
</evidence>
<evidence type="ECO:0000313" key="4">
    <source>
        <dbReference type="Proteomes" id="UP000807469"/>
    </source>
</evidence>
<feature type="transmembrane region" description="Helical" evidence="2">
    <location>
        <begin position="57"/>
        <end position="77"/>
    </location>
</feature>
<keyword evidence="2" id="KW-1133">Transmembrane helix</keyword>
<name>A0A9P5Z1A1_9AGAR</name>
<reference evidence="3" key="1">
    <citation type="submission" date="2020-11" db="EMBL/GenBank/DDBJ databases">
        <authorList>
            <consortium name="DOE Joint Genome Institute"/>
            <person name="Ahrendt S."/>
            <person name="Riley R."/>
            <person name="Andreopoulos W."/>
            <person name="Labutti K."/>
            <person name="Pangilinan J."/>
            <person name="Ruiz-Duenas F.J."/>
            <person name="Barrasa J.M."/>
            <person name="Sanchez-Garcia M."/>
            <person name="Camarero S."/>
            <person name="Miyauchi S."/>
            <person name="Serrano A."/>
            <person name="Linde D."/>
            <person name="Babiker R."/>
            <person name="Drula E."/>
            <person name="Ayuso-Fernandez I."/>
            <person name="Pacheco R."/>
            <person name="Padilla G."/>
            <person name="Ferreira P."/>
            <person name="Barriuso J."/>
            <person name="Kellner H."/>
            <person name="Castanera R."/>
            <person name="Alfaro M."/>
            <person name="Ramirez L."/>
            <person name="Pisabarro A.G."/>
            <person name="Kuo A."/>
            <person name="Tritt A."/>
            <person name="Lipzen A."/>
            <person name="He G."/>
            <person name="Yan M."/>
            <person name="Ng V."/>
            <person name="Cullen D."/>
            <person name="Martin F."/>
            <person name="Rosso M.-N."/>
            <person name="Henrissat B."/>
            <person name="Hibbett D."/>
            <person name="Martinez A.T."/>
            <person name="Grigoriev I.V."/>
        </authorList>
    </citation>
    <scope>NUCLEOTIDE SEQUENCE</scope>
    <source>
        <strain evidence="3">CIRM-BRFM 674</strain>
    </source>
</reference>
<keyword evidence="2" id="KW-0472">Membrane</keyword>
<protein>
    <submittedName>
        <fullName evidence="3">Uncharacterized protein</fullName>
    </submittedName>
</protein>
<dbReference type="OrthoDB" id="2942412at2759"/>
<gene>
    <name evidence="3" type="ORF">BDN70DRAFT_896124</name>
</gene>
<feature type="transmembrane region" description="Helical" evidence="2">
    <location>
        <begin position="111"/>
        <end position="132"/>
    </location>
</feature>
<feature type="transmembrane region" description="Helical" evidence="2">
    <location>
        <begin position="25"/>
        <end position="50"/>
    </location>
</feature>
<keyword evidence="2" id="KW-0812">Transmembrane</keyword>
<proteinExistence type="predicted"/>
<dbReference type="EMBL" id="MU155247">
    <property type="protein sequence ID" value="KAF9477905.1"/>
    <property type="molecule type" value="Genomic_DNA"/>
</dbReference>
<dbReference type="AlphaFoldDB" id="A0A9P5Z1A1"/>
<feature type="transmembrane region" description="Helical" evidence="2">
    <location>
        <begin position="189"/>
        <end position="212"/>
    </location>
</feature>
<dbReference type="Proteomes" id="UP000807469">
    <property type="component" value="Unassembled WGS sequence"/>
</dbReference>
<accession>A0A9P5Z1A1</accession>
<sequence length="273" mass="29899">MYLLDTSAATNASLPDSSPGNSLRFIVAFNVLYVTGTILLLAIFFFAYFSPAVRRRITWYMVLSAWIGIGLSNLMLLGKQTGPKPGEALCLTQAVLEYSLPTLFKLENACLVGIPTTILIVIIVEVSLIGILNPDQVMRHEQSGLYCHISDLRPQVRYPLIFIEFRRTSCNSKKMGKIQINVPGFSLNLFIRMVVLSALAGVILGVSFITVIEGSAEEVAKSNMSGILQATLPLLAALTLGTQRLEGMKDVRGPQRREAHPSQVASRMVEDAL</sequence>
<feature type="transmembrane region" description="Helical" evidence="2">
    <location>
        <begin position="224"/>
        <end position="242"/>
    </location>
</feature>